<proteinExistence type="predicted"/>
<comment type="subcellular location">
    <subcellularLocation>
        <location evidence="1">Nucleus inner membrane</location>
    </subcellularLocation>
</comment>
<dbReference type="GO" id="GO:0003682">
    <property type="term" value="F:chromatin binding"/>
    <property type="evidence" value="ECO:0007669"/>
    <property type="project" value="InterPro"/>
</dbReference>
<evidence type="ECO:0000256" key="2">
    <source>
        <dbReference type="ARBA" id="ARBA00022553"/>
    </source>
</evidence>
<dbReference type="GO" id="GO:0071763">
    <property type="term" value="P:nuclear membrane organization"/>
    <property type="evidence" value="ECO:0000318"/>
    <property type="project" value="GO_Central"/>
</dbReference>
<evidence type="ECO:0000256" key="4">
    <source>
        <dbReference type="ARBA" id="ARBA00022989"/>
    </source>
</evidence>
<feature type="region of interest" description="Disordered" evidence="7">
    <location>
        <begin position="1"/>
        <end position="25"/>
    </location>
</feature>
<evidence type="ECO:0000256" key="5">
    <source>
        <dbReference type="ARBA" id="ARBA00023136"/>
    </source>
</evidence>
<feature type="domain" description="Man1/Src1-like C-terminal" evidence="9">
    <location>
        <begin position="80"/>
        <end position="329"/>
    </location>
</feature>
<dbReference type="EMBL" id="CM007897">
    <property type="protein sequence ID" value="OTG18885.1"/>
    <property type="molecule type" value="Genomic_DNA"/>
</dbReference>
<dbReference type="EMBL" id="MNCJ02000323">
    <property type="protein sequence ID" value="KAF5795808.1"/>
    <property type="molecule type" value="Genomic_DNA"/>
</dbReference>
<dbReference type="Gene3D" id="1.10.10.1180">
    <property type="entry name" value="MAN1, winged-helix domain"/>
    <property type="match status" value="1"/>
</dbReference>
<reference evidence="10 12" key="1">
    <citation type="journal article" date="2017" name="Nature">
        <title>The sunflower genome provides insights into oil metabolism, flowering and Asterid evolution.</title>
        <authorList>
            <person name="Badouin H."/>
            <person name="Gouzy J."/>
            <person name="Grassa C.J."/>
            <person name="Murat F."/>
            <person name="Staton S.E."/>
            <person name="Cottret L."/>
            <person name="Lelandais-Briere C."/>
            <person name="Owens G.L."/>
            <person name="Carrere S."/>
            <person name="Mayjonade B."/>
            <person name="Legrand L."/>
            <person name="Gill N."/>
            <person name="Kane N.C."/>
            <person name="Bowers J.E."/>
            <person name="Hubner S."/>
            <person name="Bellec A."/>
            <person name="Berard A."/>
            <person name="Berges H."/>
            <person name="Blanchet N."/>
            <person name="Boniface M.C."/>
            <person name="Brunel D."/>
            <person name="Catrice O."/>
            <person name="Chaidir N."/>
            <person name="Claudel C."/>
            <person name="Donnadieu C."/>
            <person name="Faraut T."/>
            <person name="Fievet G."/>
            <person name="Helmstetter N."/>
            <person name="King M."/>
            <person name="Knapp S.J."/>
            <person name="Lai Z."/>
            <person name="Le Paslier M.C."/>
            <person name="Lippi Y."/>
            <person name="Lorenzon L."/>
            <person name="Mandel J.R."/>
            <person name="Marage G."/>
            <person name="Marchand G."/>
            <person name="Marquand E."/>
            <person name="Bret-Mestries E."/>
            <person name="Morien E."/>
            <person name="Nambeesan S."/>
            <person name="Nguyen T."/>
            <person name="Pegot-Espagnet P."/>
            <person name="Pouilly N."/>
            <person name="Raftis F."/>
            <person name="Sallet E."/>
            <person name="Schiex T."/>
            <person name="Thomas J."/>
            <person name="Vandecasteele C."/>
            <person name="Vares D."/>
            <person name="Vear F."/>
            <person name="Vautrin S."/>
            <person name="Crespi M."/>
            <person name="Mangin B."/>
            <person name="Burke J.M."/>
            <person name="Salse J."/>
            <person name="Munos S."/>
            <person name="Vincourt P."/>
            <person name="Rieseberg L.H."/>
            <person name="Langlade N.B."/>
        </authorList>
    </citation>
    <scope>NUCLEOTIDE SEQUENCE [LARGE SCALE GENOMIC DNA]</scope>
    <source>
        <strain evidence="12">cv. SF193</strain>
        <tissue evidence="10">Leaves</tissue>
    </source>
</reference>
<feature type="region of interest" description="Disordered" evidence="7">
    <location>
        <begin position="337"/>
        <end position="375"/>
    </location>
</feature>
<feature type="compositionally biased region" description="Basic residues" evidence="7">
    <location>
        <begin position="1"/>
        <end position="13"/>
    </location>
</feature>
<dbReference type="OMA" id="WVPENDV"/>
<dbReference type="InterPro" id="IPR041885">
    <property type="entry name" value="MAN1_winged_helix_dom"/>
</dbReference>
<keyword evidence="5 8" id="KW-0472">Membrane</keyword>
<keyword evidence="2" id="KW-0597">Phosphoprotein</keyword>
<evidence type="ECO:0000256" key="3">
    <source>
        <dbReference type="ARBA" id="ARBA00022692"/>
    </source>
</evidence>
<keyword evidence="4 8" id="KW-1133">Transmembrane helix</keyword>
<keyword evidence="12" id="KW-1185">Reference proteome</keyword>
<dbReference type="GO" id="GO:0034399">
    <property type="term" value="C:nuclear periphery"/>
    <property type="evidence" value="ECO:0000318"/>
    <property type="project" value="GO_Central"/>
</dbReference>
<reference evidence="10" key="3">
    <citation type="submission" date="2020-06" db="EMBL/GenBank/DDBJ databases">
        <title>Helianthus annuus Genome sequencing and assembly Release 2.</title>
        <authorList>
            <person name="Gouzy J."/>
            <person name="Langlade N."/>
            <person name="Munos S."/>
        </authorList>
    </citation>
    <scope>NUCLEOTIDE SEQUENCE</scope>
    <source>
        <tissue evidence="10">Leaves</tissue>
    </source>
</reference>
<feature type="compositionally biased region" description="Basic and acidic residues" evidence="7">
    <location>
        <begin position="363"/>
        <end position="375"/>
    </location>
</feature>
<sequence>MAPTPKRRIKNPKHSSPSPSSLSLSSIQPPLTLLPSKTDFFKLLAVVSVAVTVAIGCNYVVIVFNRQPKPFCDSHTDIDYYLSDNCDPCPSHGICSQGKLECMSGYRRYGRSCLEDGYINEMAKNLANMVESRACESYSDYLCKGSGKVWVQGDELWNHMEKDNATYLYAKQKAMEIVGNLLEIRHTGTGIKELKCPDLLVEHYKPLSCSIRLWLLEHALFLASCCFLLMGFGLMLQRLRRRHYLSVRAEELYEQVCDILEETALTSRSVNGEGEPWIVASWLRDHILTPRERRDPLLWKKVEELVQEDSRLDRYPKMLKGEPKVVWEWQVEGSYLQSSGKKKKDNIKERKLSEGSNMGSNQDLKRLKPGELLKC</sequence>
<feature type="compositionally biased region" description="Low complexity" evidence="7">
    <location>
        <begin position="15"/>
        <end position="25"/>
    </location>
</feature>
<accession>A0A251U6C8</accession>
<evidence type="ECO:0000313" key="10">
    <source>
        <dbReference type="EMBL" id="KAF5795808.1"/>
    </source>
</evidence>
<evidence type="ECO:0000256" key="7">
    <source>
        <dbReference type="SAM" id="MobiDB-lite"/>
    </source>
</evidence>
<dbReference type="Pfam" id="PF09402">
    <property type="entry name" value="MSC"/>
    <property type="match status" value="1"/>
</dbReference>
<dbReference type="OrthoDB" id="341403at2759"/>
<organism evidence="11 12">
    <name type="scientific">Helianthus annuus</name>
    <name type="common">Common sunflower</name>
    <dbReference type="NCBI Taxonomy" id="4232"/>
    <lineage>
        <taxon>Eukaryota</taxon>
        <taxon>Viridiplantae</taxon>
        <taxon>Streptophyta</taxon>
        <taxon>Embryophyta</taxon>
        <taxon>Tracheophyta</taxon>
        <taxon>Spermatophyta</taxon>
        <taxon>Magnoliopsida</taxon>
        <taxon>eudicotyledons</taxon>
        <taxon>Gunneridae</taxon>
        <taxon>Pentapetalae</taxon>
        <taxon>asterids</taxon>
        <taxon>campanulids</taxon>
        <taxon>Asterales</taxon>
        <taxon>Asteraceae</taxon>
        <taxon>Asteroideae</taxon>
        <taxon>Heliantheae alliance</taxon>
        <taxon>Heliantheae</taxon>
        <taxon>Helianthus</taxon>
    </lineage>
</organism>
<evidence type="ECO:0000256" key="8">
    <source>
        <dbReference type="SAM" id="Phobius"/>
    </source>
</evidence>
<name>A0A251U6C8_HELAN</name>
<evidence type="ECO:0000256" key="1">
    <source>
        <dbReference type="ARBA" id="ARBA00004540"/>
    </source>
</evidence>
<keyword evidence="6" id="KW-0539">Nucleus</keyword>
<reference evidence="11" key="2">
    <citation type="submission" date="2017-02" db="EMBL/GenBank/DDBJ databases">
        <title>Sunflower complete genome.</title>
        <authorList>
            <person name="Langlade N."/>
            <person name="Munos S."/>
        </authorList>
    </citation>
    <scope>NUCLEOTIDE SEQUENCE [LARGE SCALE GENOMIC DNA]</scope>
    <source>
        <tissue evidence="11">Leaves</tissue>
    </source>
</reference>
<dbReference type="PANTHER" id="PTHR47808">
    <property type="entry name" value="INNER NUCLEAR MEMBRANE PROTEIN HEH2-RELATED"/>
    <property type="match status" value="1"/>
</dbReference>
<evidence type="ECO:0000313" key="11">
    <source>
        <dbReference type="EMBL" id="OTG18885.1"/>
    </source>
</evidence>
<evidence type="ECO:0000313" key="12">
    <source>
        <dbReference type="Proteomes" id="UP000215914"/>
    </source>
</evidence>
<dbReference type="GO" id="GO:0005637">
    <property type="term" value="C:nuclear inner membrane"/>
    <property type="evidence" value="ECO:0000318"/>
    <property type="project" value="GO_Central"/>
</dbReference>
<evidence type="ECO:0000256" key="6">
    <source>
        <dbReference type="ARBA" id="ARBA00023242"/>
    </source>
</evidence>
<keyword evidence="3 8" id="KW-0812">Transmembrane</keyword>
<dbReference type="AlphaFoldDB" id="A0A251U6C8"/>
<protein>
    <submittedName>
        <fullName evidence="11">Putative inner nuclear membrane protein</fullName>
    </submittedName>
</protein>
<dbReference type="InParanoid" id="A0A251U6C8"/>
<dbReference type="InterPro" id="IPR044780">
    <property type="entry name" value="Heh2/Src1"/>
</dbReference>
<feature type="transmembrane region" description="Helical" evidence="8">
    <location>
        <begin position="43"/>
        <end position="64"/>
    </location>
</feature>
<evidence type="ECO:0000259" key="9">
    <source>
        <dbReference type="Pfam" id="PF09402"/>
    </source>
</evidence>
<dbReference type="PANTHER" id="PTHR47808:SF2">
    <property type="entry name" value="LEM DOMAIN-CONTAINING PROTEIN 2"/>
    <property type="match status" value="1"/>
</dbReference>
<gene>
    <name evidence="11" type="ORF">HannXRQ_Chr08g0227961</name>
    <name evidence="10" type="ORF">HanXRQr2_Chr08g0344081</name>
</gene>
<feature type="transmembrane region" description="Helical" evidence="8">
    <location>
        <begin position="213"/>
        <end position="236"/>
    </location>
</feature>
<dbReference type="FunCoup" id="A0A251U6C8">
    <property type="interactions" value="2353"/>
</dbReference>
<dbReference type="Proteomes" id="UP000215914">
    <property type="component" value="Chromosome 8"/>
</dbReference>
<dbReference type="Gramene" id="mRNA:HanXRQr2_Chr08g0344081">
    <property type="protein sequence ID" value="mRNA:HanXRQr2_Chr08g0344081"/>
    <property type="gene ID" value="HanXRQr2_Chr08g0344081"/>
</dbReference>
<dbReference type="InterPro" id="IPR018996">
    <property type="entry name" value="Man1/Src1-like_C"/>
</dbReference>
<dbReference type="STRING" id="4232.A0A251U6C8"/>